<organism evidence="2 3">
    <name type="scientific">Hohenbuehelia grisea</name>
    <dbReference type="NCBI Taxonomy" id="104357"/>
    <lineage>
        <taxon>Eukaryota</taxon>
        <taxon>Fungi</taxon>
        <taxon>Dikarya</taxon>
        <taxon>Basidiomycota</taxon>
        <taxon>Agaricomycotina</taxon>
        <taxon>Agaricomycetes</taxon>
        <taxon>Agaricomycetidae</taxon>
        <taxon>Agaricales</taxon>
        <taxon>Pleurotineae</taxon>
        <taxon>Pleurotaceae</taxon>
        <taxon>Hohenbuehelia</taxon>
    </lineage>
</organism>
<keyword evidence="3" id="KW-1185">Reference proteome</keyword>
<reference evidence="3" key="1">
    <citation type="submission" date="2024-06" db="EMBL/GenBank/DDBJ databases">
        <title>Multi-omics analyses provide insights into the biosynthesis of the anticancer antibiotic pleurotin in Hohenbuehelia grisea.</title>
        <authorList>
            <person name="Weaver J.A."/>
            <person name="Alberti F."/>
        </authorList>
    </citation>
    <scope>NUCLEOTIDE SEQUENCE [LARGE SCALE GENOMIC DNA]</scope>
    <source>
        <strain evidence="3">T-177</strain>
    </source>
</reference>
<feature type="transmembrane region" description="Helical" evidence="1">
    <location>
        <begin position="93"/>
        <end position="110"/>
    </location>
</feature>
<sequence>MPSLKERIYRSYESGILLPGIIFPLLTATAVHFLFVQMTNSELGKDVAEYCPELLGSNHPFRLHYTGLEVIDRVLCTLVSFFHAILEPETSQFLMYFMSTGAITFVFPLVESRRAGRHIALGWPLIIGFFSQTMTVGLTLTMYWLLFIWTGAARRKPIAGAGAGVTQAEAEAVVFAIAVGMGVPTAGLLFMKDATVTALWQAFPALASLGVAAHLLIRPMSRHSESGYNTIRALYIGIFMISSSAHLAMVAPLLNDLPALKALLLPSLTSPPVAAATRDKVENFLKWDAVYAFGSMMIGSLWFAKDGRQVVKLAEWYTVATPIVGPGAAITAVLLWRESLLANDVEPHIKDE</sequence>
<feature type="transmembrane region" description="Helical" evidence="1">
    <location>
        <begin position="197"/>
        <end position="217"/>
    </location>
</feature>
<keyword evidence="1" id="KW-1133">Transmembrane helix</keyword>
<feature type="transmembrane region" description="Helical" evidence="1">
    <location>
        <begin position="122"/>
        <end position="149"/>
    </location>
</feature>
<feature type="transmembrane region" description="Helical" evidence="1">
    <location>
        <begin position="316"/>
        <end position="336"/>
    </location>
</feature>
<feature type="transmembrane region" description="Helical" evidence="1">
    <location>
        <begin position="233"/>
        <end position="254"/>
    </location>
</feature>
<feature type="transmembrane region" description="Helical" evidence="1">
    <location>
        <begin position="12"/>
        <end position="35"/>
    </location>
</feature>
<evidence type="ECO:0000256" key="1">
    <source>
        <dbReference type="SAM" id="Phobius"/>
    </source>
</evidence>
<keyword evidence="1" id="KW-0472">Membrane</keyword>
<feature type="transmembrane region" description="Helical" evidence="1">
    <location>
        <begin position="284"/>
        <end position="304"/>
    </location>
</feature>
<protein>
    <submittedName>
        <fullName evidence="2">Uncharacterized protein</fullName>
    </submittedName>
</protein>
<evidence type="ECO:0000313" key="2">
    <source>
        <dbReference type="EMBL" id="KAL0947325.1"/>
    </source>
</evidence>
<evidence type="ECO:0000313" key="3">
    <source>
        <dbReference type="Proteomes" id="UP001556367"/>
    </source>
</evidence>
<accession>A0ABR3IVR7</accession>
<proteinExistence type="predicted"/>
<keyword evidence="1" id="KW-0812">Transmembrane</keyword>
<comment type="caution">
    <text evidence="2">The sequence shown here is derived from an EMBL/GenBank/DDBJ whole genome shotgun (WGS) entry which is preliminary data.</text>
</comment>
<dbReference type="EMBL" id="JASNQZ010000015">
    <property type="protein sequence ID" value="KAL0947325.1"/>
    <property type="molecule type" value="Genomic_DNA"/>
</dbReference>
<feature type="transmembrane region" description="Helical" evidence="1">
    <location>
        <begin position="170"/>
        <end position="191"/>
    </location>
</feature>
<gene>
    <name evidence="2" type="ORF">HGRIS_013444</name>
</gene>
<dbReference type="Proteomes" id="UP001556367">
    <property type="component" value="Unassembled WGS sequence"/>
</dbReference>
<name>A0ABR3IVR7_9AGAR</name>